<name>S3URK4_9LEPT</name>
<keyword evidence="2" id="KW-1185">Reference proteome</keyword>
<evidence type="ECO:0000313" key="1">
    <source>
        <dbReference type="EMBL" id="EPG73021.1"/>
    </source>
</evidence>
<protein>
    <submittedName>
        <fullName evidence="1">Uncharacterized protein</fullName>
    </submittedName>
</protein>
<gene>
    <name evidence="1" type="ORF">LEP1GSC058_4129</name>
</gene>
<evidence type="ECO:0000313" key="2">
    <source>
        <dbReference type="Proteomes" id="UP000014540"/>
    </source>
</evidence>
<organism evidence="1 2">
    <name type="scientific">Leptospira fainei serovar Hurstbridge str. BUT 6</name>
    <dbReference type="NCBI Taxonomy" id="1193011"/>
    <lineage>
        <taxon>Bacteria</taxon>
        <taxon>Pseudomonadati</taxon>
        <taxon>Spirochaetota</taxon>
        <taxon>Spirochaetia</taxon>
        <taxon>Leptospirales</taxon>
        <taxon>Leptospiraceae</taxon>
        <taxon>Leptospira</taxon>
    </lineage>
</organism>
<dbReference type="Proteomes" id="UP000014540">
    <property type="component" value="Unassembled WGS sequence"/>
</dbReference>
<proteinExistence type="predicted"/>
<dbReference type="EMBL" id="AKWZ02000010">
    <property type="protein sequence ID" value="EPG73021.1"/>
    <property type="molecule type" value="Genomic_DNA"/>
</dbReference>
<sequence length="67" mass="7477">MSLLNPDIKNESKCRIYSDDSTKRIQFIRNMQARPSISMVRIGLKPAASLAGKGANLFYPYSGLTKL</sequence>
<comment type="caution">
    <text evidence="1">The sequence shown here is derived from an EMBL/GenBank/DDBJ whole genome shotgun (WGS) entry which is preliminary data.</text>
</comment>
<reference evidence="1" key="1">
    <citation type="submission" date="2013-04" db="EMBL/GenBank/DDBJ databases">
        <authorList>
            <person name="Harkins D.M."/>
            <person name="Durkin A.S."/>
            <person name="Selengut J.D."/>
            <person name="Sanka R."/>
            <person name="DePew J."/>
            <person name="Purushe J."/>
            <person name="Ahmed A."/>
            <person name="van der Linden H."/>
            <person name="Goris M.G.A."/>
            <person name="Hartskeerl R.A."/>
            <person name="Vinetz J.M."/>
            <person name="Sutton G.G."/>
            <person name="Nelson W.C."/>
            <person name="Fouts D.E."/>
        </authorList>
    </citation>
    <scope>NUCLEOTIDE SEQUENCE [LARGE SCALE GENOMIC DNA]</scope>
    <source>
        <strain evidence="1">BUT 6</strain>
    </source>
</reference>
<accession>S3URK4</accession>
<dbReference type="AlphaFoldDB" id="S3URK4"/>